<feature type="domain" description="RING-CH-type" evidence="12">
    <location>
        <begin position="1"/>
        <end position="56"/>
    </location>
</feature>
<dbReference type="InterPro" id="IPR001841">
    <property type="entry name" value="Znf_RING"/>
</dbReference>
<name>A0A6C0AV40_9ZZZZ</name>
<evidence type="ECO:0000256" key="4">
    <source>
        <dbReference type="ARBA" id="ARBA00022723"/>
    </source>
</evidence>
<dbReference type="GO" id="GO:0016020">
    <property type="term" value="C:membrane"/>
    <property type="evidence" value="ECO:0007669"/>
    <property type="project" value="UniProtKB-SubCell"/>
</dbReference>
<evidence type="ECO:0000256" key="10">
    <source>
        <dbReference type="SAM" id="Phobius"/>
    </source>
</evidence>
<evidence type="ECO:0000259" key="11">
    <source>
        <dbReference type="PROSITE" id="PS50089"/>
    </source>
</evidence>
<feature type="transmembrane region" description="Helical" evidence="10">
    <location>
        <begin position="100"/>
        <end position="117"/>
    </location>
</feature>
<evidence type="ECO:0000256" key="7">
    <source>
        <dbReference type="ARBA" id="ARBA00022833"/>
    </source>
</evidence>
<evidence type="ECO:0000256" key="1">
    <source>
        <dbReference type="ARBA" id="ARBA00004141"/>
    </source>
</evidence>
<feature type="transmembrane region" description="Helical" evidence="10">
    <location>
        <begin position="75"/>
        <end position="93"/>
    </location>
</feature>
<dbReference type="InterPro" id="IPR011016">
    <property type="entry name" value="Znf_RING-CH"/>
</dbReference>
<keyword evidence="3 10" id="KW-0812">Transmembrane</keyword>
<dbReference type="GO" id="GO:0016740">
    <property type="term" value="F:transferase activity"/>
    <property type="evidence" value="ECO:0007669"/>
    <property type="project" value="UniProtKB-KW"/>
</dbReference>
<evidence type="ECO:0000259" key="12">
    <source>
        <dbReference type="PROSITE" id="PS51292"/>
    </source>
</evidence>
<dbReference type="InterPro" id="IPR013083">
    <property type="entry name" value="Znf_RING/FYVE/PHD"/>
</dbReference>
<keyword evidence="5" id="KW-0863">Zinc-finger</keyword>
<evidence type="ECO:0000256" key="8">
    <source>
        <dbReference type="ARBA" id="ARBA00022989"/>
    </source>
</evidence>
<dbReference type="GO" id="GO:0008270">
    <property type="term" value="F:zinc ion binding"/>
    <property type="evidence" value="ECO:0007669"/>
    <property type="project" value="UniProtKB-KW"/>
</dbReference>
<evidence type="ECO:0000256" key="3">
    <source>
        <dbReference type="ARBA" id="ARBA00022692"/>
    </source>
</evidence>
<protein>
    <submittedName>
        <fullName evidence="13">Uncharacterized protein</fullName>
    </submittedName>
</protein>
<keyword evidence="2" id="KW-0808">Transferase</keyword>
<evidence type="ECO:0000256" key="5">
    <source>
        <dbReference type="ARBA" id="ARBA00022771"/>
    </source>
</evidence>
<keyword evidence="7" id="KW-0862">Zinc</keyword>
<dbReference type="EMBL" id="MN738761">
    <property type="protein sequence ID" value="QHS83632.1"/>
    <property type="molecule type" value="Genomic_DNA"/>
</dbReference>
<organism evidence="13">
    <name type="scientific">viral metagenome</name>
    <dbReference type="NCBI Taxonomy" id="1070528"/>
    <lineage>
        <taxon>unclassified sequences</taxon>
        <taxon>metagenomes</taxon>
        <taxon>organismal metagenomes</taxon>
    </lineage>
</organism>
<keyword evidence="6" id="KW-0833">Ubl conjugation pathway</keyword>
<accession>A0A6C0AV40</accession>
<dbReference type="Pfam" id="PF12906">
    <property type="entry name" value="RINGv"/>
    <property type="match status" value="1"/>
</dbReference>
<evidence type="ECO:0000313" key="13">
    <source>
        <dbReference type="EMBL" id="QHS83632.1"/>
    </source>
</evidence>
<dbReference type="PANTHER" id="PTHR46065:SF3">
    <property type="entry name" value="FI20425P1"/>
    <property type="match status" value="1"/>
</dbReference>
<feature type="domain" description="RING-type" evidence="11">
    <location>
        <begin position="5"/>
        <end position="50"/>
    </location>
</feature>
<keyword evidence="9 10" id="KW-0472">Membrane</keyword>
<keyword evidence="8 10" id="KW-1133">Transmembrane helix</keyword>
<evidence type="ECO:0000256" key="9">
    <source>
        <dbReference type="ARBA" id="ARBA00023136"/>
    </source>
</evidence>
<reference evidence="13" key="1">
    <citation type="journal article" date="2020" name="Nature">
        <title>Giant virus diversity and host interactions through global metagenomics.</title>
        <authorList>
            <person name="Schulz F."/>
            <person name="Roux S."/>
            <person name="Paez-Espino D."/>
            <person name="Jungbluth S."/>
            <person name="Walsh D.A."/>
            <person name="Denef V.J."/>
            <person name="McMahon K.D."/>
            <person name="Konstantinidis K.T."/>
            <person name="Eloe-Fadrosh E.A."/>
            <person name="Kyrpides N.C."/>
            <person name="Woyke T."/>
        </authorList>
    </citation>
    <scope>NUCLEOTIDE SEQUENCE</scope>
    <source>
        <strain evidence="13">GVMAG-S-ERX555961-36</strain>
    </source>
</reference>
<dbReference type="PROSITE" id="PS51292">
    <property type="entry name" value="ZF_RING_CH"/>
    <property type="match status" value="1"/>
</dbReference>
<evidence type="ECO:0000256" key="6">
    <source>
        <dbReference type="ARBA" id="ARBA00022786"/>
    </source>
</evidence>
<keyword evidence="4" id="KW-0479">Metal-binding</keyword>
<proteinExistence type="predicted"/>
<dbReference type="CDD" id="cd16495">
    <property type="entry name" value="RING_CH-C4HC3_MARCH"/>
    <property type="match status" value="1"/>
</dbReference>
<dbReference type="SUPFAM" id="SSF57850">
    <property type="entry name" value="RING/U-box"/>
    <property type="match status" value="1"/>
</dbReference>
<dbReference type="Gene3D" id="3.30.40.10">
    <property type="entry name" value="Zinc/RING finger domain, C3HC4 (zinc finger)"/>
    <property type="match status" value="1"/>
</dbReference>
<dbReference type="PANTHER" id="PTHR46065">
    <property type="entry name" value="E3 UBIQUITIN-PROTEIN LIGASE MARCH 2/3 FAMILY MEMBER"/>
    <property type="match status" value="1"/>
</dbReference>
<dbReference type="PROSITE" id="PS50089">
    <property type="entry name" value="ZF_RING_2"/>
    <property type="match status" value="1"/>
</dbReference>
<sequence length="173" mass="20277">MEKECRICFEKSKEPLINPCKCSGSMEWVHKSCLDKWLHFKKSNICPVCKSEFVFNTLSQPPIAKVASFIVKSEMITTISTIITCLMICYFCLRYDIRPNTIAICFFGLIFGMNYIQEFVGYKEIDFDFLFDTIILYSHHSSSNYFSLISLCMWQIIDKIKYKMCSPFLELHV</sequence>
<comment type="subcellular location">
    <subcellularLocation>
        <location evidence="1">Membrane</location>
        <topology evidence="1">Multi-pass membrane protein</topology>
    </subcellularLocation>
</comment>
<dbReference type="AlphaFoldDB" id="A0A6C0AV40"/>
<dbReference type="SMART" id="SM00744">
    <property type="entry name" value="RINGv"/>
    <property type="match status" value="1"/>
</dbReference>
<evidence type="ECO:0000256" key="2">
    <source>
        <dbReference type="ARBA" id="ARBA00022679"/>
    </source>
</evidence>